<dbReference type="Gene3D" id="3.40.50.150">
    <property type="entry name" value="Vaccinia Virus protein VP39"/>
    <property type="match status" value="1"/>
</dbReference>
<name>A0A1I3UZ37_9HYPH</name>
<accession>A0A1I3UZ37</accession>
<dbReference type="PANTHER" id="PTHR43667:SF2">
    <property type="entry name" value="FATTY ACID C-METHYL TRANSFERASE"/>
    <property type="match status" value="1"/>
</dbReference>
<sequence>MKLVALRGVACLLLLLRRKSLGTAAVSACLLKFPFMAWKIMAGIHWETLRLWLKVPGSIGTRHRPSRPAITMRVVFEPGERPSCKSSRRPPLSGSVLLQASKTGRLCARKVGVARMTKDRTDVALSEPVRLTAANLAEFSRGLPAKARMVLSAGLSLPRGALTIRMPDGRSVIVGGNAPGPEAELILKNWNLPSRAFASGTIGVAESYMDGDWESPDVTSFLELFVVNNEAGEKVAGGANWVLLTIQRVRHWLNQNTHSGSKRNISAHYDLGNQFYKQWLDPTMTYSSALFSAGANDLESAQNAKYRALARDAGIGSGHHVLEIGCGWGGFAEFVAREVGCKVTGLTISREQHDFARERIARAGLNEKVEIKLQDYRDETGKYDRIASIEMFEAVGEKYWPVFFAKVKECLKAGGMAGLQIITINEEAYPTYRKRPDFIQRYVFPGGMLPTPAILRSLGAEQGLSFLRERTFPQDYARTLAEWRTRFWASWERIVPLGFDDRFKKLWEFYLHYCEAGFRAEYIDVRQVIYKA</sequence>
<dbReference type="InterPro" id="IPR010775">
    <property type="entry name" value="DUF1365"/>
</dbReference>
<dbReference type="Proteomes" id="UP000323300">
    <property type="component" value="Unassembled WGS sequence"/>
</dbReference>
<dbReference type="InterPro" id="IPR050723">
    <property type="entry name" value="CFA/CMAS"/>
</dbReference>
<dbReference type="InterPro" id="IPR029063">
    <property type="entry name" value="SAM-dependent_MTases_sf"/>
</dbReference>
<keyword evidence="2" id="KW-1185">Reference proteome</keyword>
<dbReference type="PANTHER" id="PTHR43667">
    <property type="entry name" value="CYCLOPROPANE-FATTY-ACYL-PHOSPHOLIPID SYNTHASE"/>
    <property type="match status" value="1"/>
</dbReference>
<organism evidence="1 2">
    <name type="scientific">Neomesorhizobium albiziae</name>
    <dbReference type="NCBI Taxonomy" id="335020"/>
    <lineage>
        <taxon>Bacteria</taxon>
        <taxon>Pseudomonadati</taxon>
        <taxon>Pseudomonadota</taxon>
        <taxon>Alphaproteobacteria</taxon>
        <taxon>Hyphomicrobiales</taxon>
        <taxon>Phyllobacteriaceae</taxon>
        <taxon>Neomesorhizobium</taxon>
    </lineage>
</organism>
<dbReference type="Pfam" id="PF02353">
    <property type="entry name" value="CMAS"/>
    <property type="match status" value="1"/>
</dbReference>
<reference evidence="1 2" key="1">
    <citation type="submission" date="2016-10" db="EMBL/GenBank/DDBJ databases">
        <authorList>
            <person name="Varghese N."/>
            <person name="Submissions S."/>
        </authorList>
    </citation>
    <scope>NUCLEOTIDE SEQUENCE [LARGE SCALE GENOMIC DNA]</scope>
    <source>
        <strain evidence="1 2">DSM 21822</strain>
    </source>
</reference>
<evidence type="ECO:0000313" key="2">
    <source>
        <dbReference type="Proteomes" id="UP000323300"/>
    </source>
</evidence>
<dbReference type="AlphaFoldDB" id="A0A1I3UZ37"/>
<evidence type="ECO:0000313" key="1">
    <source>
        <dbReference type="EMBL" id="SFJ87959.1"/>
    </source>
</evidence>
<dbReference type="CDD" id="cd02440">
    <property type="entry name" value="AdoMet_MTases"/>
    <property type="match status" value="1"/>
</dbReference>
<gene>
    <name evidence="1" type="ORF">SAMN04488498_10177</name>
</gene>
<dbReference type="EMBL" id="FOSL01000001">
    <property type="protein sequence ID" value="SFJ87959.1"/>
    <property type="molecule type" value="Genomic_DNA"/>
</dbReference>
<dbReference type="Pfam" id="PF07103">
    <property type="entry name" value="DUF1365"/>
    <property type="match status" value="1"/>
</dbReference>
<protein>
    <submittedName>
        <fullName evidence="1">Cyclopropane-fatty-acyl-phospholipid synthase</fullName>
    </submittedName>
</protein>
<dbReference type="SUPFAM" id="SSF53335">
    <property type="entry name" value="S-adenosyl-L-methionine-dependent methyltransferases"/>
    <property type="match status" value="1"/>
</dbReference>
<proteinExistence type="predicted"/>